<comment type="caution">
    <text evidence="2">The sequence shown here is derived from an EMBL/GenBank/DDBJ whole genome shotgun (WGS) entry which is preliminary data.</text>
</comment>
<dbReference type="Proteomes" id="UP000580250">
    <property type="component" value="Unassembled WGS sequence"/>
</dbReference>
<keyword evidence="1" id="KW-1133">Transmembrane helix</keyword>
<evidence type="ECO:0000313" key="2">
    <source>
        <dbReference type="EMBL" id="CAD2195918.1"/>
    </source>
</evidence>
<name>A0A6V7X9H8_MELEN</name>
<sequence>MNASQLMKDYLMAMIVCVVRFDVFEVLLVLPCSKKDPSFAYGSSLKLP</sequence>
<proteinExistence type="predicted"/>
<feature type="transmembrane region" description="Helical" evidence="1">
    <location>
        <begin position="12"/>
        <end position="30"/>
    </location>
</feature>
<dbReference type="EMBL" id="CAJEWN010001258">
    <property type="protein sequence ID" value="CAD2195918.1"/>
    <property type="molecule type" value="Genomic_DNA"/>
</dbReference>
<dbReference type="AlphaFoldDB" id="A0A6V7X9H8"/>
<evidence type="ECO:0000313" key="3">
    <source>
        <dbReference type="Proteomes" id="UP000580250"/>
    </source>
</evidence>
<gene>
    <name evidence="2" type="ORF">MENT_LOCUS49038</name>
</gene>
<protein>
    <submittedName>
        <fullName evidence="2">Uncharacterized protein</fullName>
    </submittedName>
</protein>
<evidence type="ECO:0000256" key="1">
    <source>
        <dbReference type="SAM" id="Phobius"/>
    </source>
</evidence>
<keyword evidence="1" id="KW-0812">Transmembrane</keyword>
<reference evidence="2 3" key="1">
    <citation type="submission" date="2020-08" db="EMBL/GenBank/DDBJ databases">
        <authorList>
            <person name="Koutsovoulos G."/>
            <person name="Danchin GJ E."/>
        </authorList>
    </citation>
    <scope>NUCLEOTIDE SEQUENCE [LARGE SCALE GENOMIC DNA]</scope>
</reference>
<organism evidence="2 3">
    <name type="scientific">Meloidogyne enterolobii</name>
    <name type="common">Root-knot nematode worm</name>
    <name type="synonym">Meloidogyne mayaguensis</name>
    <dbReference type="NCBI Taxonomy" id="390850"/>
    <lineage>
        <taxon>Eukaryota</taxon>
        <taxon>Metazoa</taxon>
        <taxon>Ecdysozoa</taxon>
        <taxon>Nematoda</taxon>
        <taxon>Chromadorea</taxon>
        <taxon>Rhabditida</taxon>
        <taxon>Tylenchina</taxon>
        <taxon>Tylenchomorpha</taxon>
        <taxon>Tylenchoidea</taxon>
        <taxon>Meloidogynidae</taxon>
        <taxon>Meloidogyninae</taxon>
        <taxon>Meloidogyne</taxon>
    </lineage>
</organism>
<accession>A0A6V7X9H8</accession>
<keyword evidence="1" id="KW-0472">Membrane</keyword>